<evidence type="ECO:0000256" key="8">
    <source>
        <dbReference type="ARBA" id="ARBA00031400"/>
    </source>
</evidence>
<dbReference type="Proteomes" id="UP000275394">
    <property type="component" value="Unassembled WGS sequence"/>
</dbReference>
<dbReference type="GO" id="GO:0016020">
    <property type="term" value="C:membrane"/>
    <property type="evidence" value="ECO:0007669"/>
    <property type="project" value="UniProtKB-SubCell"/>
</dbReference>
<keyword evidence="5" id="KW-1278">Translocase</keyword>
<dbReference type="GO" id="GO:0019646">
    <property type="term" value="P:aerobic electron transport chain"/>
    <property type="evidence" value="ECO:0007669"/>
    <property type="project" value="InterPro"/>
</dbReference>
<comment type="similarity">
    <text evidence="2">Belongs to the cytochrome c oxidase subunit 3 family.</text>
</comment>
<dbReference type="CDD" id="cd01665">
    <property type="entry name" value="Cyt_c_Oxidase_III"/>
    <property type="match status" value="1"/>
</dbReference>
<evidence type="ECO:0000256" key="9">
    <source>
        <dbReference type="ARBA" id="ARBA00031625"/>
    </source>
</evidence>
<evidence type="ECO:0000256" key="7">
    <source>
        <dbReference type="ARBA" id="ARBA00023136"/>
    </source>
</evidence>
<evidence type="ECO:0000259" key="11">
    <source>
        <dbReference type="PROSITE" id="PS50253"/>
    </source>
</evidence>
<dbReference type="Gene3D" id="1.10.287.70">
    <property type="match status" value="1"/>
</dbReference>
<feature type="domain" description="Heme-copper oxidase subunit III family profile" evidence="11">
    <location>
        <begin position="8"/>
        <end position="317"/>
    </location>
</feature>
<feature type="transmembrane region" description="Helical" evidence="10">
    <location>
        <begin position="298"/>
        <end position="316"/>
    </location>
</feature>
<dbReference type="InterPro" id="IPR024791">
    <property type="entry name" value="Cyt_c/ubiquinol_Oxase_su3"/>
</dbReference>
<dbReference type="PANTHER" id="PTHR11403">
    <property type="entry name" value="CYTOCHROME C OXIDASE SUBUNIT III"/>
    <property type="match status" value="1"/>
</dbReference>
<dbReference type="EMBL" id="RKHR01000006">
    <property type="protein sequence ID" value="ROR98978.1"/>
    <property type="molecule type" value="Genomic_DNA"/>
</dbReference>
<evidence type="ECO:0000313" key="13">
    <source>
        <dbReference type="Proteomes" id="UP000275394"/>
    </source>
</evidence>
<feature type="transmembrane region" description="Helical" evidence="10">
    <location>
        <begin position="20"/>
        <end position="40"/>
    </location>
</feature>
<dbReference type="RefSeq" id="WP_123713543.1">
    <property type="nucleotide sequence ID" value="NZ_RKHR01000006.1"/>
</dbReference>
<dbReference type="Pfam" id="PF00510">
    <property type="entry name" value="COX3"/>
    <property type="match status" value="2"/>
</dbReference>
<evidence type="ECO:0000256" key="3">
    <source>
        <dbReference type="ARBA" id="ARBA00012949"/>
    </source>
</evidence>
<feature type="transmembrane region" description="Helical" evidence="10">
    <location>
        <begin position="93"/>
        <end position="118"/>
    </location>
</feature>
<evidence type="ECO:0000256" key="4">
    <source>
        <dbReference type="ARBA" id="ARBA00022692"/>
    </source>
</evidence>
<gene>
    <name evidence="12" type="ORF">EDC56_3218</name>
</gene>
<keyword evidence="13" id="KW-1185">Reference proteome</keyword>
<comment type="subcellular location">
    <subcellularLocation>
        <location evidence="1">Membrane</location>
        <topology evidence="1">Multi-pass membrane protein</topology>
    </subcellularLocation>
</comment>
<proteinExistence type="inferred from homology"/>
<keyword evidence="7 10" id="KW-0472">Membrane</keyword>
<feature type="transmembrane region" description="Helical" evidence="10">
    <location>
        <begin position="252"/>
        <end position="277"/>
    </location>
</feature>
<feature type="transmembrane region" description="Helical" evidence="10">
    <location>
        <begin position="212"/>
        <end position="232"/>
    </location>
</feature>
<dbReference type="EC" id="7.1.1.9" evidence="3"/>
<feature type="transmembrane region" description="Helical" evidence="10">
    <location>
        <begin position="52"/>
        <end position="73"/>
    </location>
</feature>
<reference evidence="12 13" key="1">
    <citation type="submission" date="2018-11" db="EMBL/GenBank/DDBJ databases">
        <title>Genomic Encyclopedia of Type Strains, Phase IV (KMG-IV): sequencing the most valuable type-strain genomes for metagenomic binning, comparative biology and taxonomic classification.</title>
        <authorList>
            <person name="Goeker M."/>
        </authorList>
    </citation>
    <scope>NUCLEOTIDE SEQUENCE [LARGE SCALE GENOMIC DNA]</scope>
    <source>
        <strain evidence="12 13">DSM 100316</strain>
    </source>
</reference>
<dbReference type="FunFam" id="1.20.120.80:FF:000003">
    <property type="entry name" value="Cytochrome c oxidase subunit 3"/>
    <property type="match status" value="1"/>
</dbReference>
<dbReference type="InterPro" id="IPR000298">
    <property type="entry name" value="Cyt_c_oxidase-like_su3"/>
</dbReference>
<keyword evidence="6 10" id="KW-1133">Transmembrane helix</keyword>
<evidence type="ECO:0000256" key="1">
    <source>
        <dbReference type="ARBA" id="ARBA00004141"/>
    </source>
</evidence>
<dbReference type="InterPro" id="IPR013833">
    <property type="entry name" value="Cyt_c_oxidase_su3_a-hlx"/>
</dbReference>
<dbReference type="AlphaFoldDB" id="A0A3N2DH81"/>
<evidence type="ECO:0000256" key="5">
    <source>
        <dbReference type="ARBA" id="ARBA00022967"/>
    </source>
</evidence>
<dbReference type="Gene3D" id="1.20.120.80">
    <property type="entry name" value="Cytochrome c oxidase, subunit III, four-helix bundle"/>
    <property type="match status" value="1"/>
</dbReference>
<feature type="transmembrane region" description="Helical" evidence="10">
    <location>
        <begin position="180"/>
        <end position="200"/>
    </location>
</feature>
<keyword evidence="4 10" id="KW-0812">Transmembrane</keyword>
<dbReference type="SUPFAM" id="SSF81452">
    <property type="entry name" value="Cytochrome c oxidase subunit III-like"/>
    <property type="match status" value="1"/>
</dbReference>
<accession>A0A3N2DH81</accession>
<dbReference type="PROSITE" id="PS50253">
    <property type="entry name" value="COX3"/>
    <property type="match status" value="1"/>
</dbReference>
<dbReference type="InterPro" id="IPR035973">
    <property type="entry name" value="Cyt_c_oxidase_su3-like_sf"/>
</dbReference>
<evidence type="ECO:0000256" key="2">
    <source>
        <dbReference type="ARBA" id="ARBA00010581"/>
    </source>
</evidence>
<dbReference type="InterPro" id="IPR033945">
    <property type="entry name" value="Cyt_c_oxase_su3_dom"/>
</dbReference>
<evidence type="ECO:0000256" key="6">
    <source>
        <dbReference type="ARBA" id="ARBA00022989"/>
    </source>
</evidence>
<evidence type="ECO:0000313" key="12">
    <source>
        <dbReference type="EMBL" id="ROR98978.1"/>
    </source>
</evidence>
<dbReference type="PANTHER" id="PTHR11403:SF7">
    <property type="entry name" value="CYTOCHROME C OXIDASE SUBUNIT 3"/>
    <property type="match status" value="1"/>
</dbReference>
<sequence length="317" mass="35645">MTDHHAEASETYYVPEQSRLAICLAVSVAIMVVGVANGINSINPKFVETASSYGWLVFFGGLALFLATLFAWFRVTIIEQQQGLNSRQLKHSYVLGMQWFIFSEVMFFVCFFGVLWYARNLSLPWLAGEGVGALTNEYLWRGFEYSWPMSSTPQEVVGISNQPIANNGQFSSPGATVDPWHLPLLNTLLLLTSSITIHVAHTALKANKRSLFNFWLALSLVLGFAFVAFQIVEYVEAYNELGLTLSSGIYGSTFFILTGFHGFHVCLGALMLAVQWLRSTTRGDFSAEEHFGFEASSWYWHFVDVVWLGLFLFVYIL</sequence>
<dbReference type="GO" id="GO:0004129">
    <property type="term" value="F:cytochrome-c oxidase activity"/>
    <property type="evidence" value="ECO:0007669"/>
    <property type="project" value="UniProtKB-EC"/>
</dbReference>
<comment type="caution">
    <text evidence="12">The sequence shown here is derived from an EMBL/GenBank/DDBJ whole genome shotgun (WGS) entry which is preliminary data.</text>
</comment>
<evidence type="ECO:0000256" key="10">
    <source>
        <dbReference type="SAM" id="Phobius"/>
    </source>
</evidence>
<dbReference type="OrthoDB" id="9810850at2"/>
<organism evidence="12 13">
    <name type="scientific">Sinobacterium caligoides</name>
    <dbReference type="NCBI Taxonomy" id="933926"/>
    <lineage>
        <taxon>Bacteria</taxon>
        <taxon>Pseudomonadati</taxon>
        <taxon>Pseudomonadota</taxon>
        <taxon>Gammaproteobacteria</taxon>
        <taxon>Cellvibrionales</taxon>
        <taxon>Spongiibacteraceae</taxon>
        <taxon>Sinobacterium</taxon>
    </lineage>
</organism>
<protein>
    <recommendedName>
        <fullName evidence="3">cytochrome-c oxidase</fullName>
        <ecNumber evidence="3">7.1.1.9</ecNumber>
    </recommendedName>
    <alternativeName>
        <fullName evidence="8">Cytochrome aa3 subunit 3</fullName>
    </alternativeName>
    <alternativeName>
        <fullName evidence="9">Cytochrome c oxidase polypeptide III</fullName>
    </alternativeName>
</protein>
<name>A0A3N2DH81_9GAMM</name>